<dbReference type="RefSeq" id="WP_379735110.1">
    <property type="nucleotide sequence ID" value="NZ_JBHRVV010000001.1"/>
</dbReference>
<dbReference type="Pfam" id="PF06821">
    <property type="entry name" value="Ser_hydrolase"/>
    <property type="match status" value="1"/>
</dbReference>
<comment type="caution">
    <text evidence="1">The sequence shown here is derived from an EMBL/GenBank/DDBJ whole genome shotgun (WGS) entry which is preliminary data.</text>
</comment>
<dbReference type="InterPro" id="IPR029058">
    <property type="entry name" value="AB_hydrolase_fold"/>
</dbReference>
<dbReference type="SUPFAM" id="SSF53474">
    <property type="entry name" value="alpha/beta-Hydrolases"/>
    <property type="match status" value="1"/>
</dbReference>
<dbReference type="InterPro" id="IPR010662">
    <property type="entry name" value="RBBP9/YdeN"/>
</dbReference>
<name>A0ABV7PHI3_9BURK</name>
<dbReference type="GO" id="GO:0016787">
    <property type="term" value="F:hydrolase activity"/>
    <property type="evidence" value="ECO:0007669"/>
    <property type="project" value="UniProtKB-KW"/>
</dbReference>
<protein>
    <submittedName>
        <fullName evidence="1">RBBP9/YdeN family alpha/beta hydrolase</fullName>
    </submittedName>
</protein>
<dbReference type="Proteomes" id="UP001595665">
    <property type="component" value="Unassembled WGS sequence"/>
</dbReference>
<sequence>MDCDVLTLAGLWNSGPQHWQTLWEARYPRLRRVEHRDWNNPQRDEWVAELDAAVAACRGAPVLLAHSLGCMLAAHWAASGSPLRAAGALLVAPADVEAPSYPIDSNRFAPVPMAPLPFPCLVVASTDDPFVSRERARAFAEAWGARFIEIGAAGHVNADSGYGDWPDGERMLLDFCAGLRGG</sequence>
<accession>A0ABV7PHI3</accession>
<dbReference type="EMBL" id="JBHRVV010000001">
    <property type="protein sequence ID" value="MFC3458651.1"/>
    <property type="molecule type" value="Genomic_DNA"/>
</dbReference>
<gene>
    <name evidence="1" type="ORF">ACFOPH_10415</name>
</gene>
<keyword evidence="2" id="KW-1185">Reference proteome</keyword>
<reference evidence="2" key="1">
    <citation type="journal article" date="2019" name="Int. J. Syst. Evol. Microbiol.">
        <title>The Global Catalogue of Microorganisms (GCM) 10K type strain sequencing project: providing services to taxonomists for standard genome sequencing and annotation.</title>
        <authorList>
            <consortium name="The Broad Institute Genomics Platform"/>
            <consortium name="The Broad Institute Genome Sequencing Center for Infectious Disease"/>
            <person name="Wu L."/>
            <person name="Ma J."/>
        </authorList>
    </citation>
    <scope>NUCLEOTIDE SEQUENCE [LARGE SCALE GENOMIC DNA]</scope>
    <source>
        <strain evidence="2">CCM 7480</strain>
    </source>
</reference>
<evidence type="ECO:0000313" key="1">
    <source>
        <dbReference type="EMBL" id="MFC3458651.1"/>
    </source>
</evidence>
<evidence type="ECO:0000313" key="2">
    <source>
        <dbReference type="Proteomes" id="UP001595665"/>
    </source>
</evidence>
<dbReference type="Gene3D" id="3.40.50.1820">
    <property type="entry name" value="alpha/beta hydrolase"/>
    <property type="match status" value="1"/>
</dbReference>
<keyword evidence="1" id="KW-0378">Hydrolase</keyword>
<organism evidence="1 2">
    <name type="scientific">Massilia haematophila</name>
    <dbReference type="NCBI Taxonomy" id="457923"/>
    <lineage>
        <taxon>Bacteria</taxon>
        <taxon>Pseudomonadati</taxon>
        <taxon>Pseudomonadota</taxon>
        <taxon>Betaproteobacteria</taxon>
        <taxon>Burkholderiales</taxon>
        <taxon>Oxalobacteraceae</taxon>
        <taxon>Telluria group</taxon>
        <taxon>Massilia</taxon>
    </lineage>
</organism>
<proteinExistence type="predicted"/>